<feature type="signal peptide" evidence="1">
    <location>
        <begin position="1"/>
        <end position="19"/>
    </location>
</feature>
<keyword evidence="1" id="KW-0732">Signal</keyword>
<dbReference type="OrthoDB" id="97058at2759"/>
<dbReference type="KEGG" id="dpx:DAPPUDRAFT_335509"/>
<proteinExistence type="predicted"/>
<sequence>MALCFGSLLGSTMLELVDGHNSGLREYEFFHCGLIYKKSICLGNRNMPVTMMQNLKSSDFLGADAMSHISAIETLAEQLKNIGEVPTLNQICTKIIYLPSNLCGFITTCESFPKEEQNIPLLTTKILNEESKNAMFQPQDLGFRANSHDNRGGYGNRGDYGNKGGSWKWSS</sequence>
<protein>
    <submittedName>
        <fullName evidence="2">Uncharacterized protein</fullName>
    </submittedName>
</protein>
<dbReference type="HOGENOM" id="CLU_1564480_0_0_1"/>
<dbReference type="Proteomes" id="UP000000305">
    <property type="component" value="Unassembled WGS sequence"/>
</dbReference>
<dbReference type="InParanoid" id="E9HXX7"/>
<keyword evidence="3" id="KW-1185">Reference proteome</keyword>
<organism evidence="2 3">
    <name type="scientific">Daphnia pulex</name>
    <name type="common">Water flea</name>
    <dbReference type="NCBI Taxonomy" id="6669"/>
    <lineage>
        <taxon>Eukaryota</taxon>
        <taxon>Metazoa</taxon>
        <taxon>Ecdysozoa</taxon>
        <taxon>Arthropoda</taxon>
        <taxon>Crustacea</taxon>
        <taxon>Branchiopoda</taxon>
        <taxon>Diplostraca</taxon>
        <taxon>Cladocera</taxon>
        <taxon>Anomopoda</taxon>
        <taxon>Daphniidae</taxon>
        <taxon>Daphnia</taxon>
    </lineage>
</organism>
<accession>E9HXX7</accession>
<reference evidence="2 3" key="1">
    <citation type="journal article" date="2011" name="Science">
        <title>The ecoresponsive genome of Daphnia pulex.</title>
        <authorList>
            <person name="Colbourne J.K."/>
            <person name="Pfrender M.E."/>
            <person name="Gilbert D."/>
            <person name="Thomas W.K."/>
            <person name="Tucker A."/>
            <person name="Oakley T.H."/>
            <person name="Tokishita S."/>
            <person name="Aerts A."/>
            <person name="Arnold G.J."/>
            <person name="Basu M.K."/>
            <person name="Bauer D.J."/>
            <person name="Caceres C.E."/>
            <person name="Carmel L."/>
            <person name="Casola C."/>
            <person name="Choi J.H."/>
            <person name="Detter J.C."/>
            <person name="Dong Q."/>
            <person name="Dusheyko S."/>
            <person name="Eads B.D."/>
            <person name="Frohlich T."/>
            <person name="Geiler-Samerotte K.A."/>
            <person name="Gerlach D."/>
            <person name="Hatcher P."/>
            <person name="Jogdeo S."/>
            <person name="Krijgsveld J."/>
            <person name="Kriventseva E.V."/>
            <person name="Kultz D."/>
            <person name="Laforsch C."/>
            <person name="Lindquist E."/>
            <person name="Lopez J."/>
            <person name="Manak J.R."/>
            <person name="Muller J."/>
            <person name="Pangilinan J."/>
            <person name="Patwardhan R.P."/>
            <person name="Pitluck S."/>
            <person name="Pritham E.J."/>
            <person name="Rechtsteiner A."/>
            <person name="Rho M."/>
            <person name="Rogozin I.B."/>
            <person name="Sakarya O."/>
            <person name="Salamov A."/>
            <person name="Schaack S."/>
            <person name="Shapiro H."/>
            <person name="Shiga Y."/>
            <person name="Skalitzky C."/>
            <person name="Smith Z."/>
            <person name="Souvorov A."/>
            <person name="Sung W."/>
            <person name="Tang Z."/>
            <person name="Tsuchiya D."/>
            <person name="Tu H."/>
            <person name="Vos H."/>
            <person name="Wang M."/>
            <person name="Wolf Y.I."/>
            <person name="Yamagata H."/>
            <person name="Yamada T."/>
            <person name="Ye Y."/>
            <person name="Shaw J.R."/>
            <person name="Andrews J."/>
            <person name="Crease T.J."/>
            <person name="Tang H."/>
            <person name="Lucas S.M."/>
            <person name="Robertson H.M."/>
            <person name="Bork P."/>
            <person name="Koonin E.V."/>
            <person name="Zdobnov E.M."/>
            <person name="Grigoriev I.V."/>
            <person name="Lynch M."/>
            <person name="Boore J.L."/>
        </authorList>
    </citation>
    <scope>NUCLEOTIDE SEQUENCE [LARGE SCALE GENOMIC DNA]</scope>
</reference>
<dbReference type="EMBL" id="GL733085">
    <property type="protein sequence ID" value="EFX63404.1"/>
    <property type="molecule type" value="Genomic_DNA"/>
</dbReference>
<feature type="chain" id="PRO_5003242016" evidence="1">
    <location>
        <begin position="20"/>
        <end position="171"/>
    </location>
</feature>
<dbReference type="AlphaFoldDB" id="E9HXX7"/>
<evidence type="ECO:0000256" key="1">
    <source>
        <dbReference type="SAM" id="SignalP"/>
    </source>
</evidence>
<evidence type="ECO:0000313" key="3">
    <source>
        <dbReference type="Proteomes" id="UP000000305"/>
    </source>
</evidence>
<evidence type="ECO:0000313" key="2">
    <source>
        <dbReference type="EMBL" id="EFX63404.1"/>
    </source>
</evidence>
<gene>
    <name evidence="2" type="ORF">DAPPUDRAFT_335509</name>
</gene>
<name>E9HXX7_DAPPU</name>